<accession>A0ABP7BFU1</accession>
<proteinExistence type="predicted"/>
<comment type="caution">
    <text evidence="1">The sequence shown here is derived from an EMBL/GenBank/DDBJ whole genome shotgun (WGS) entry which is preliminary data.</text>
</comment>
<sequence length="219" mass="23073">MRDETPRALLPAVRSMARREAAALLLHPRLEAWLTAPAVTVSLRVIPCPWPGCATPPTPTGLLPVAAAESPGRGERPAEGTVTLSALSCEWLSARALLPLALGGAGGRVPRAVTTRAAALVRLLARTTPGAWVAGLPELDARERWLDGTLAIADVPPTADSWPAEPVLPASSRRLGQAHMVSPHLAAEETRALNDAYMTWRRSAVTAAFEQADKGQNGA</sequence>
<evidence type="ECO:0000313" key="1">
    <source>
        <dbReference type="EMBL" id="GAA3659489.1"/>
    </source>
</evidence>
<dbReference type="Proteomes" id="UP001500902">
    <property type="component" value="Unassembled WGS sequence"/>
</dbReference>
<name>A0ABP7BFU1_9ACTN</name>
<dbReference type="RefSeq" id="WP_344876026.1">
    <property type="nucleotide sequence ID" value="NZ_BAAAZP010000041.1"/>
</dbReference>
<evidence type="ECO:0000313" key="2">
    <source>
        <dbReference type="Proteomes" id="UP001500902"/>
    </source>
</evidence>
<dbReference type="EMBL" id="BAAAZP010000041">
    <property type="protein sequence ID" value="GAA3659489.1"/>
    <property type="molecule type" value="Genomic_DNA"/>
</dbReference>
<keyword evidence="2" id="KW-1185">Reference proteome</keyword>
<protein>
    <submittedName>
        <fullName evidence="1">Uncharacterized protein</fullName>
    </submittedName>
</protein>
<organism evidence="1 2">
    <name type="scientific">Nonomuraea antimicrobica</name>
    <dbReference type="NCBI Taxonomy" id="561173"/>
    <lineage>
        <taxon>Bacteria</taxon>
        <taxon>Bacillati</taxon>
        <taxon>Actinomycetota</taxon>
        <taxon>Actinomycetes</taxon>
        <taxon>Streptosporangiales</taxon>
        <taxon>Streptosporangiaceae</taxon>
        <taxon>Nonomuraea</taxon>
    </lineage>
</organism>
<gene>
    <name evidence="1" type="ORF">GCM10022224_023630</name>
</gene>
<reference evidence="2" key="1">
    <citation type="journal article" date="2019" name="Int. J. Syst. Evol. Microbiol.">
        <title>The Global Catalogue of Microorganisms (GCM) 10K type strain sequencing project: providing services to taxonomists for standard genome sequencing and annotation.</title>
        <authorList>
            <consortium name="The Broad Institute Genomics Platform"/>
            <consortium name="The Broad Institute Genome Sequencing Center for Infectious Disease"/>
            <person name="Wu L."/>
            <person name="Ma J."/>
        </authorList>
    </citation>
    <scope>NUCLEOTIDE SEQUENCE [LARGE SCALE GENOMIC DNA]</scope>
    <source>
        <strain evidence="2">JCM 16904</strain>
    </source>
</reference>